<dbReference type="GO" id="GO:0043565">
    <property type="term" value="F:sequence-specific DNA binding"/>
    <property type="evidence" value="ECO:0007669"/>
    <property type="project" value="InterPro"/>
</dbReference>
<dbReference type="KEGG" id="mas:Mahau_1535"/>
<dbReference type="SMART" id="SM00342">
    <property type="entry name" value="HTH_ARAC"/>
    <property type="match status" value="1"/>
</dbReference>
<evidence type="ECO:0000313" key="5">
    <source>
        <dbReference type="EMBL" id="AEE96724.1"/>
    </source>
</evidence>
<dbReference type="PANTHER" id="PTHR43280">
    <property type="entry name" value="ARAC-FAMILY TRANSCRIPTIONAL REGULATOR"/>
    <property type="match status" value="1"/>
</dbReference>
<gene>
    <name evidence="5" type="ordered locus">Mahau_1535</name>
</gene>
<dbReference type="InterPro" id="IPR020449">
    <property type="entry name" value="Tscrpt_reg_AraC-type_HTH"/>
</dbReference>
<keyword evidence="3" id="KW-0804">Transcription</keyword>
<evidence type="ECO:0000259" key="4">
    <source>
        <dbReference type="PROSITE" id="PS01124"/>
    </source>
</evidence>
<dbReference type="EMBL" id="CP002360">
    <property type="protein sequence ID" value="AEE96724.1"/>
    <property type="molecule type" value="Genomic_DNA"/>
</dbReference>
<evidence type="ECO:0000256" key="3">
    <source>
        <dbReference type="ARBA" id="ARBA00023163"/>
    </source>
</evidence>
<evidence type="ECO:0000256" key="2">
    <source>
        <dbReference type="ARBA" id="ARBA00023125"/>
    </source>
</evidence>
<evidence type="ECO:0000256" key="1">
    <source>
        <dbReference type="ARBA" id="ARBA00023015"/>
    </source>
</evidence>
<dbReference type="PROSITE" id="PS00041">
    <property type="entry name" value="HTH_ARAC_FAMILY_1"/>
    <property type="match status" value="1"/>
</dbReference>
<keyword evidence="6" id="KW-1185">Reference proteome</keyword>
<dbReference type="PROSITE" id="PS01124">
    <property type="entry name" value="HTH_ARAC_FAMILY_2"/>
    <property type="match status" value="1"/>
</dbReference>
<feature type="domain" description="HTH araC/xylS-type" evidence="4">
    <location>
        <begin position="169"/>
        <end position="267"/>
    </location>
</feature>
<dbReference type="OrthoDB" id="2329780at2"/>
<dbReference type="Proteomes" id="UP000008457">
    <property type="component" value="Chromosome"/>
</dbReference>
<accession>F3ZYI2</accession>
<dbReference type="Gene3D" id="1.10.10.60">
    <property type="entry name" value="Homeodomain-like"/>
    <property type="match status" value="1"/>
</dbReference>
<organism evidence="5 6">
    <name type="scientific">Mahella australiensis (strain DSM 15567 / CIP 107919 / 50-1 BON)</name>
    <dbReference type="NCBI Taxonomy" id="697281"/>
    <lineage>
        <taxon>Bacteria</taxon>
        <taxon>Bacillati</taxon>
        <taxon>Bacillota</taxon>
        <taxon>Clostridia</taxon>
        <taxon>Thermoanaerobacterales</taxon>
        <taxon>Thermoanaerobacterales Family IV. Incertae Sedis</taxon>
        <taxon>Mahella</taxon>
    </lineage>
</organism>
<dbReference type="HOGENOM" id="CLU_072016_0_0_9"/>
<dbReference type="InterPro" id="IPR018060">
    <property type="entry name" value="HTH_AraC"/>
</dbReference>
<dbReference type="AlphaFoldDB" id="F3ZYI2"/>
<keyword evidence="2" id="KW-0238">DNA-binding</keyword>
<dbReference type="PRINTS" id="PR00032">
    <property type="entry name" value="HTHARAC"/>
</dbReference>
<sequence>MDFDFSKTNKPTSTVSVALNTVYVLYADPTYDVYKSGVSGNDMVALRTLAGEGKIKIEGYEEITVTPWTLIFCKHRDIRRYYCSDEMWDFWWFEFVVNDAFELPLNRLLYFDAVDDEIRHFKVCLEMLRMDNYASKSVASATFSLLLHRWMVNWYNNNGHKSPHQAAIENIIAYIKANPGDNVMIKAMADAVGLSERRFREVFKSIVGQQPKKFIESIRLDTAEELLKNTPLSINEIAFRLGYCSPFHFSKAFREAYGVSPSQFRRG</sequence>
<dbReference type="STRING" id="697281.Mahau_1535"/>
<dbReference type="Pfam" id="PF12833">
    <property type="entry name" value="HTH_18"/>
    <property type="match status" value="1"/>
</dbReference>
<dbReference type="eggNOG" id="COG4977">
    <property type="taxonomic scope" value="Bacteria"/>
</dbReference>
<dbReference type="GO" id="GO:0003700">
    <property type="term" value="F:DNA-binding transcription factor activity"/>
    <property type="evidence" value="ECO:0007669"/>
    <property type="project" value="InterPro"/>
</dbReference>
<reference evidence="5 6" key="2">
    <citation type="journal article" date="2011" name="Stand. Genomic Sci.">
        <title>Complete genome sequence of Mahella australiensis type strain (50-1 BON).</title>
        <authorList>
            <person name="Sikorski J."/>
            <person name="Teshima H."/>
            <person name="Nolan M."/>
            <person name="Lucas S."/>
            <person name="Hammon N."/>
            <person name="Deshpande S."/>
            <person name="Cheng J.F."/>
            <person name="Pitluck S."/>
            <person name="Liolios K."/>
            <person name="Pagani I."/>
            <person name="Ivanova N."/>
            <person name="Huntemann M."/>
            <person name="Mavromatis K."/>
            <person name="Ovchinikova G."/>
            <person name="Pati A."/>
            <person name="Tapia R."/>
            <person name="Han C."/>
            <person name="Goodwin L."/>
            <person name="Chen A."/>
            <person name="Palaniappan K."/>
            <person name="Land M."/>
            <person name="Hauser L."/>
            <person name="Ngatchou-Djao O.D."/>
            <person name="Rohde M."/>
            <person name="Pukall R."/>
            <person name="Spring S."/>
            <person name="Abt B."/>
            <person name="Goker M."/>
            <person name="Detter J.C."/>
            <person name="Woyke T."/>
            <person name="Bristow J."/>
            <person name="Markowitz V."/>
            <person name="Hugenholtz P."/>
            <person name="Eisen J.A."/>
            <person name="Kyrpides N.C."/>
            <person name="Klenk H.P."/>
            <person name="Lapidus A."/>
        </authorList>
    </citation>
    <scope>NUCLEOTIDE SEQUENCE [LARGE SCALE GENOMIC DNA]</scope>
    <source>
        <strain evidence="6">DSM 15567 / CIP 107919 / 50-1 BON</strain>
    </source>
</reference>
<proteinExistence type="predicted"/>
<protein>
    <submittedName>
        <fullName evidence="5">Transcriptional regulator, AraC family</fullName>
    </submittedName>
</protein>
<keyword evidence="1" id="KW-0805">Transcription regulation</keyword>
<name>F3ZYI2_MAHA5</name>
<reference evidence="6" key="1">
    <citation type="submission" date="2010-11" db="EMBL/GenBank/DDBJ databases">
        <title>The complete genome of Mahella australiensis DSM 15567.</title>
        <authorList>
            <consortium name="US DOE Joint Genome Institute (JGI-PGF)"/>
            <person name="Lucas S."/>
            <person name="Copeland A."/>
            <person name="Lapidus A."/>
            <person name="Bruce D."/>
            <person name="Goodwin L."/>
            <person name="Pitluck S."/>
            <person name="Kyrpides N."/>
            <person name="Mavromatis K."/>
            <person name="Pagani I."/>
            <person name="Ivanova N."/>
            <person name="Teshima H."/>
            <person name="Brettin T."/>
            <person name="Detter J.C."/>
            <person name="Han C."/>
            <person name="Tapia R."/>
            <person name="Land M."/>
            <person name="Hauser L."/>
            <person name="Markowitz V."/>
            <person name="Cheng J.-F."/>
            <person name="Hugenholtz P."/>
            <person name="Woyke T."/>
            <person name="Wu D."/>
            <person name="Spring S."/>
            <person name="Pukall R."/>
            <person name="Steenblock K."/>
            <person name="Schneider S."/>
            <person name="Klenk H.-P."/>
            <person name="Eisen J.A."/>
        </authorList>
    </citation>
    <scope>NUCLEOTIDE SEQUENCE [LARGE SCALE GENOMIC DNA]</scope>
    <source>
        <strain evidence="6">DSM 15567 / CIP 107919 / 50-1 BON</strain>
    </source>
</reference>
<evidence type="ECO:0000313" key="6">
    <source>
        <dbReference type="Proteomes" id="UP000008457"/>
    </source>
</evidence>
<dbReference type="InterPro" id="IPR018062">
    <property type="entry name" value="HTH_AraC-typ_CS"/>
</dbReference>
<dbReference type="RefSeq" id="WP_013781153.1">
    <property type="nucleotide sequence ID" value="NC_015520.1"/>
</dbReference>
<dbReference type="InterPro" id="IPR009057">
    <property type="entry name" value="Homeodomain-like_sf"/>
</dbReference>
<dbReference type="PANTHER" id="PTHR43280:SF2">
    <property type="entry name" value="HTH-TYPE TRANSCRIPTIONAL REGULATOR EXSA"/>
    <property type="match status" value="1"/>
</dbReference>
<dbReference type="SUPFAM" id="SSF46689">
    <property type="entry name" value="Homeodomain-like"/>
    <property type="match status" value="2"/>
</dbReference>